<evidence type="ECO:0000256" key="6">
    <source>
        <dbReference type="ARBA" id="ARBA00023136"/>
    </source>
</evidence>
<dbReference type="RefSeq" id="WP_377360796.1">
    <property type="nucleotide sequence ID" value="NZ_JBHTCM010000028.1"/>
</dbReference>
<evidence type="ECO:0000256" key="1">
    <source>
        <dbReference type="ARBA" id="ARBA00004162"/>
    </source>
</evidence>
<organism evidence="11 12">
    <name type="scientific">Rhodocista pekingensis</name>
    <dbReference type="NCBI Taxonomy" id="201185"/>
    <lineage>
        <taxon>Bacteria</taxon>
        <taxon>Pseudomonadati</taxon>
        <taxon>Pseudomonadota</taxon>
        <taxon>Alphaproteobacteria</taxon>
        <taxon>Rhodospirillales</taxon>
        <taxon>Azospirillaceae</taxon>
        <taxon>Rhodocista</taxon>
    </lineage>
</organism>
<dbReference type="Gene3D" id="3.30.1330.60">
    <property type="entry name" value="OmpA-like domain"/>
    <property type="match status" value="1"/>
</dbReference>
<name>A0ABW2L1L9_9PROT</name>
<evidence type="ECO:0000259" key="10">
    <source>
        <dbReference type="PROSITE" id="PS51123"/>
    </source>
</evidence>
<sequence length="325" mass="34906">MTGKPQKPQIVIKRRGPEESDELEGNGTWKIAYADFVTAMMAFFMLLWLVNVTTPEQRHGIADYFNPIAVSDANSGANGQLAGQSVAREGALTSNAASAWETIPTARVPTLSPPGPDRELNEGEGGGASSRESAETAPADQNGTPMNAALEQQLQQVAAEEQSFDRIEQSVRDALTSAVDLADLSQNLVFERTADGLRIQITDRPHFSMFDSGAADLNDRAVTLLGIVAEALSGVPNRIAISGHTDGRPFAANARYGNWELSADRANAARRVLLQKGIQPGRVARVEGLADTLHLLPEEPGDPRNRRISIIVMRRVPLPGAPVSQ</sequence>
<dbReference type="Proteomes" id="UP001596456">
    <property type="component" value="Unassembled WGS sequence"/>
</dbReference>
<evidence type="ECO:0000256" key="2">
    <source>
        <dbReference type="ARBA" id="ARBA00008914"/>
    </source>
</evidence>
<comment type="similarity">
    <text evidence="2">Belongs to the MotB family.</text>
</comment>
<keyword evidence="5 9" id="KW-1133">Transmembrane helix</keyword>
<comment type="subcellular location">
    <subcellularLocation>
        <location evidence="1">Cell membrane</location>
        <topology evidence="1">Single-pass membrane protein</topology>
    </subcellularLocation>
</comment>
<feature type="region of interest" description="Disordered" evidence="8">
    <location>
        <begin position="103"/>
        <end position="144"/>
    </location>
</feature>
<reference evidence="12" key="1">
    <citation type="journal article" date="2019" name="Int. J. Syst. Evol. Microbiol.">
        <title>The Global Catalogue of Microorganisms (GCM) 10K type strain sequencing project: providing services to taxonomists for standard genome sequencing and annotation.</title>
        <authorList>
            <consortium name="The Broad Institute Genomics Platform"/>
            <consortium name="The Broad Institute Genome Sequencing Center for Infectious Disease"/>
            <person name="Wu L."/>
            <person name="Ma J."/>
        </authorList>
    </citation>
    <scope>NUCLEOTIDE SEQUENCE [LARGE SCALE GENOMIC DNA]</scope>
    <source>
        <strain evidence="12">CGMCC 1.16275</strain>
    </source>
</reference>
<dbReference type="CDD" id="cd07185">
    <property type="entry name" value="OmpA_C-like"/>
    <property type="match status" value="1"/>
</dbReference>
<proteinExistence type="inferred from homology"/>
<evidence type="ECO:0000256" key="5">
    <source>
        <dbReference type="ARBA" id="ARBA00022989"/>
    </source>
</evidence>
<comment type="caution">
    <text evidence="11">The sequence shown here is derived from an EMBL/GenBank/DDBJ whole genome shotgun (WGS) entry which is preliminary data.</text>
</comment>
<keyword evidence="11" id="KW-0282">Flagellum</keyword>
<dbReference type="EMBL" id="JBHTCM010000028">
    <property type="protein sequence ID" value="MFC7335263.1"/>
    <property type="molecule type" value="Genomic_DNA"/>
</dbReference>
<dbReference type="InterPro" id="IPR036737">
    <property type="entry name" value="OmpA-like_sf"/>
</dbReference>
<evidence type="ECO:0000256" key="3">
    <source>
        <dbReference type="ARBA" id="ARBA00022475"/>
    </source>
</evidence>
<evidence type="ECO:0000313" key="12">
    <source>
        <dbReference type="Proteomes" id="UP001596456"/>
    </source>
</evidence>
<feature type="transmembrane region" description="Helical" evidence="9">
    <location>
        <begin position="31"/>
        <end position="50"/>
    </location>
</feature>
<gene>
    <name evidence="11" type="ORF">ACFQPS_19000</name>
</gene>
<dbReference type="InterPro" id="IPR006665">
    <property type="entry name" value="OmpA-like"/>
</dbReference>
<protein>
    <submittedName>
        <fullName evidence="11">Flagellar motor protein MotB</fullName>
    </submittedName>
</protein>
<feature type="domain" description="OmpA-like" evidence="10">
    <location>
        <begin position="197"/>
        <end position="316"/>
    </location>
</feature>
<keyword evidence="6 7" id="KW-0472">Membrane</keyword>
<keyword evidence="11" id="KW-0969">Cilium</keyword>
<dbReference type="Pfam" id="PF13677">
    <property type="entry name" value="MotB_plug"/>
    <property type="match status" value="1"/>
</dbReference>
<dbReference type="PANTHER" id="PTHR30329">
    <property type="entry name" value="STATOR ELEMENT OF FLAGELLAR MOTOR COMPLEX"/>
    <property type="match status" value="1"/>
</dbReference>
<keyword evidence="3" id="KW-1003">Cell membrane</keyword>
<accession>A0ABW2L1L9</accession>
<evidence type="ECO:0000256" key="9">
    <source>
        <dbReference type="SAM" id="Phobius"/>
    </source>
</evidence>
<dbReference type="PANTHER" id="PTHR30329:SF21">
    <property type="entry name" value="LIPOPROTEIN YIAD-RELATED"/>
    <property type="match status" value="1"/>
</dbReference>
<dbReference type="PROSITE" id="PS51123">
    <property type="entry name" value="OMPA_2"/>
    <property type="match status" value="1"/>
</dbReference>
<dbReference type="InterPro" id="IPR050330">
    <property type="entry name" value="Bact_OuterMem_StrucFunc"/>
</dbReference>
<dbReference type="Pfam" id="PF00691">
    <property type="entry name" value="OmpA"/>
    <property type="match status" value="1"/>
</dbReference>
<evidence type="ECO:0000313" key="11">
    <source>
        <dbReference type="EMBL" id="MFC7335263.1"/>
    </source>
</evidence>
<evidence type="ECO:0000256" key="8">
    <source>
        <dbReference type="SAM" id="MobiDB-lite"/>
    </source>
</evidence>
<dbReference type="InterPro" id="IPR025713">
    <property type="entry name" value="MotB-like_N_dom"/>
</dbReference>
<evidence type="ECO:0000256" key="7">
    <source>
        <dbReference type="PROSITE-ProRule" id="PRU00473"/>
    </source>
</evidence>
<keyword evidence="11" id="KW-0966">Cell projection</keyword>
<keyword evidence="4 9" id="KW-0812">Transmembrane</keyword>
<evidence type="ECO:0000256" key="4">
    <source>
        <dbReference type="ARBA" id="ARBA00022692"/>
    </source>
</evidence>
<dbReference type="SUPFAM" id="SSF103088">
    <property type="entry name" value="OmpA-like"/>
    <property type="match status" value="1"/>
</dbReference>
<keyword evidence="12" id="KW-1185">Reference proteome</keyword>